<dbReference type="PANTHER" id="PTHR30118">
    <property type="entry name" value="HTH-TYPE TRANSCRIPTIONAL REGULATOR LEUO-RELATED"/>
    <property type="match status" value="1"/>
</dbReference>
<dbReference type="GO" id="GO:0003677">
    <property type="term" value="F:DNA binding"/>
    <property type="evidence" value="ECO:0007669"/>
    <property type="project" value="UniProtKB-KW"/>
</dbReference>
<reference evidence="6 7" key="1">
    <citation type="submission" date="2020-08" db="EMBL/GenBank/DDBJ databases">
        <title>Genomic Encyclopedia of Type Strains, Phase IV (KMG-IV): sequencing the most valuable type-strain genomes for metagenomic binning, comparative biology and taxonomic classification.</title>
        <authorList>
            <person name="Goeker M."/>
        </authorList>
    </citation>
    <scope>NUCLEOTIDE SEQUENCE [LARGE SCALE GENOMIC DNA]</scope>
    <source>
        <strain evidence="6 7">DSM 25622</strain>
    </source>
</reference>
<evidence type="ECO:0000256" key="3">
    <source>
        <dbReference type="ARBA" id="ARBA00023125"/>
    </source>
</evidence>
<evidence type="ECO:0000256" key="1">
    <source>
        <dbReference type="ARBA" id="ARBA00009437"/>
    </source>
</evidence>
<dbReference type="EMBL" id="JACIJD010000018">
    <property type="protein sequence ID" value="MBB5695416.1"/>
    <property type="molecule type" value="Genomic_DNA"/>
</dbReference>
<comment type="similarity">
    <text evidence="1">Belongs to the LysR transcriptional regulatory family.</text>
</comment>
<feature type="domain" description="LysR substrate-binding" evidence="5">
    <location>
        <begin position="18"/>
        <end position="119"/>
    </location>
</feature>
<dbReference type="InterPro" id="IPR005119">
    <property type="entry name" value="LysR_subst-bd"/>
</dbReference>
<dbReference type="AlphaFoldDB" id="A0A840Y5I9"/>
<evidence type="ECO:0000256" key="4">
    <source>
        <dbReference type="ARBA" id="ARBA00023163"/>
    </source>
</evidence>
<name>A0A840Y5I9_9PROT</name>
<keyword evidence="3 6" id="KW-0238">DNA-binding</keyword>
<sequence length="132" mass="14698">MTVPLQPEAFDPAQADLTVSIAATDYAQRVIILPFLTRMRREAPGVRVSVQPVDMAQLPAQLERGSLDMALITPEVAPDALRARKLFDERYVSVLRAGHPAERSLDLDTFCRLDHAIMSHETVVHGSDLRPR</sequence>
<dbReference type="Gene3D" id="3.40.190.10">
    <property type="entry name" value="Periplasmic binding protein-like II"/>
    <property type="match status" value="2"/>
</dbReference>
<evidence type="ECO:0000256" key="2">
    <source>
        <dbReference type="ARBA" id="ARBA00023015"/>
    </source>
</evidence>
<dbReference type="PANTHER" id="PTHR30118:SF15">
    <property type="entry name" value="TRANSCRIPTIONAL REGULATORY PROTEIN"/>
    <property type="match status" value="1"/>
</dbReference>
<keyword evidence="2" id="KW-0805">Transcription regulation</keyword>
<dbReference type="GO" id="GO:0006355">
    <property type="term" value="P:regulation of DNA-templated transcription"/>
    <property type="evidence" value="ECO:0007669"/>
    <property type="project" value="TreeGrafter"/>
</dbReference>
<evidence type="ECO:0000313" key="6">
    <source>
        <dbReference type="EMBL" id="MBB5695416.1"/>
    </source>
</evidence>
<proteinExistence type="inferred from homology"/>
<keyword evidence="7" id="KW-1185">Reference proteome</keyword>
<organism evidence="6 7">
    <name type="scientific">Muricoccus pecuniae</name>
    <dbReference type="NCBI Taxonomy" id="693023"/>
    <lineage>
        <taxon>Bacteria</taxon>
        <taxon>Pseudomonadati</taxon>
        <taxon>Pseudomonadota</taxon>
        <taxon>Alphaproteobacteria</taxon>
        <taxon>Acetobacterales</taxon>
        <taxon>Roseomonadaceae</taxon>
        <taxon>Muricoccus</taxon>
    </lineage>
</organism>
<evidence type="ECO:0000313" key="7">
    <source>
        <dbReference type="Proteomes" id="UP000580654"/>
    </source>
</evidence>
<gene>
    <name evidence="6" type="ORF">FHS87_003475</name>
</gene>
<accession>A0A840Y5I9</accession>
<dbReference type="Proteomes" id="UP000580654">
    <property type="component" value="Unassembled WGS sequence"/>
</dbReference>
<protein>
    <submittedName>
        <fullName evidence="6">DNA-binding transcriptional LysR family regulator</fullName>
    </submittedName>
</protein>
<comment type="caution">
    <text evidence="6">The sequence shown here is derived from an EMBL/GenBank/DDBJ whole genome shotgun (WGS) entry which is preliminary data.</text>
</comment>
<dbReference type="SUPFAM" id="SSF53850">
    <property type="entry name" value="Periplasmic binding protein-like II"/>
    <property type="match status" value="1"/>
</dbReference>
<evidence type="ECO:0000259" key="5">
    <source>
        <dbReference type="Pfam" id="PF03466"/>
    </source>
</evidence>
<keyword evidence="4" id="KW-0804">Transcription</keyword>
<dbReference type="Pfam" id="PF03466">
    <property type="entry name" value="LysR_substrate"/>
    <property type="match status" value="1"/>
</dbReference>
<dbReference type="InterPro" id="IPR050389">
    <property type="entry name" value="LysR-type_TF"/>
</dbReference>